<reference evidence="2 3" key="1">
    <citation type="submission" date="2016-11" db="EMBL/GenBank/DDBJ databases">
        <title>The macronuclear genome of Stentor coeruleus: a giant cell with tiny introns.</title>
        <authorList>
            <person name="Slabodnick M."/>
            <person name="Ruby J.G."/>
            <person name="Reiff S.B."/>
            <person name="Swart E.C."/>
            <person name="Gosai S."/>
            <person name="Prabakaran S."/>
            <person name="Witkowska E."/>
            <person name="Larue G.E."/>
            <person name="Fisher S."/>
            <person name="Freeman R.M."/>
            <person name="Gunawardena J."/>
            <person name="Chu W."/>
            <person name="Stover N.A."/>
            <person name="Gregory B.D."/>
            <person name="Nowacki M."/>
            <person name="Derisi J."/>
            <person name="Roy S.W."/>
            <person name="Marshall W.F."/>
            <person name="Sood P."/>
        </authorList>
    </citation>
    <scope>NUCLEOTIDE SEQUENCE [LARGE SCALE GENOMIC DNA]</scope>
    <source>
        <strain evidence="2">WM001</strain>
    </source>
</reference>
<evidence type="ECO:0008006" key="4">
    <source>
        <dbReference type="Google" id="ProtNLM"/>
    </source>
</evidence>
<keyword evidence="1" id="KW-0812">Transmembrane</keyword>
<evidence type="ECO:0000313" key="3">
    <source>
        <dbReference type="Proteomes" id="UP000187209"/>
    </source>
</evidence>
<dbReference type="OrthoDB" id="10458844at2759"/>
<evidence type="ECO:0000313" key="2">
    <source>
        <dbReference type="EMBL" id="OMJ89713.1"/>
    </source>
</evidence>
<evidence type="ECO:0000256" key="1">
    <source>
        <dbReference type="SAM" id="Phobius"/>
    </source>
</evidence>
<keyword evidence="1" id="KW-0472">Membrane</keyword>
<proteinExistence type="predicted"/>
<name>A0A1R2CL12_9CILI</name>
<dbReference type="Proteomes" id="UP000187209">
    <property type="component" value="Unassembled WGS sequence"/>
</dbReference>
<gene>
    <name evidence="2" type="ORF">SteCoe_8078</name>
</gene>
<dbReference type="AlphaFoldDB" id="A0A1R2CL12"/>
<dbReference type="EMBL" id="MPUH01000119">
    <property type="protein sequence ID" value="OMJ89713.1"/>
    <property type="molecule type" value="Genomic_DNA"/>
</dbReference>
<feature type="transmembrane region" description="Helical" evidence="1">
    <location>
        <begin position="27"/>
        <end position="48"/>
    </location>
</feature>
<comment type="caution">
    <text evidence="2">The sequence shown here is derived from an EMBL/GenBank/DDBJ whole genome shotgun (WGS) entry which is preliminary data.</text>
</comment>
<protein>
    <recommendedName>
        <fullName evidence="4">DUF1279 domain-containing protein</fullName>
    </recommendedName>
</protein>
<keyword evidence="1" id="KW-1133">Transmembrane helix</keyword>
<keyword evidence="3" id="KW-1185">Reference proteome</keyword>
<organism evidence="2 3">
    <name type="scientific">Stentor coeruleus</name>
    <dbReference type="NCBI Taxonomy" id="5963"/>
    <lineage>
        <taxon>Eukaryota</taxon>
        <taxon>Sar</taxon>
        <taxon>Alveolata</taxon>
        <taxon>Ciliophora</taxon>
        <taxon>Postciliodesmatophora</taxon>
        <taxon>Heterotrichea</taxon>
        <taxon>Heterotrichida</taxon>
        <taxon>Stentoridae</taxon>
        <taxon>Stentor</taxon>
    </lineage>
</organism>
<sequence>MASLFENWKKHLEEIGIDKNQIIKGTFVFTGIASLYVTSLWGLCYVLSPTRYLVNTIKWNYLTKAYENGMMKAKEAKFLQKMPEQYRGRLTLSFGEMLALKVVLAPVGLPFKVWLTVKIMQVTNQR</sequence>
<accession>A0A1R2CL12</accession>